<sequence>MPGLVDWLHGLLSKINVSDFFPLSHSWGSFLAFHYLARYPEQAIDTLLIDGGYQTKRSK</sequence>
<dbReference type="InterPro" id="IPR029058">
    <property type="entry name" value="AB_hydrolase_fold"/>
</dbReference>
<evidence type="ECO:0000313" key="1">
    <source>
        <dbReference type="EMBL" id="MBN3544812.1"/>
    </source>
</evidence>
<evidence type="ECO:0000313" key="2">
    <source>
        <dbReference type="Proteomes" id="UP001319060"/>
    </source>
</evidence>
<comment type="caution">
    <text evidence="1">The sequence shown here is derived from an EMBL/GenBank/DDBJ whole genome shotgun (WGS) entry which is preliminary data.</text>
</comment>
<reference evidence="1 2" key="1">
    <citation type="submission" date="2021-01" db="EMBL/GenBank/DDBJ databases">
        <title>Genome Sequencing of Type Strains.</title>
        <authorList>
            <person name="Lemaire J.F."/>
            <person name="Inderbitzin P."/>
            <person name="Collins S.B."/>
            <person name="Wespe N."/>
            <person name="Knight-Connoni V."/>
        </authorList>
    </citation>
    <scope>NUCLEOTIDE SEQUENCE [LARGE SCALE GENOMIC DNA]</scope>
    <source>
        <strain evidence="1 2">DSM 14730</strain>
    </source>
</reference>
<name>A0ABS2ZAW6_9BACL</name>
<dbReference type="Gene3D" id="3.40.50.1820">
    <property type="entry name" value="alpha/beta hydrolase"/>
    <property type="match status" value="1"/>
</dbReference>
<dbReference type="EMBL" id="JAFHKS010000042">
    <property type="protein sequence ID" value="MBN3544812.1"/>
    <property type="molecule type" value="Genomic_DNA"/>
</dbReference>
<dbReference type="Proteomes" id="UP001319060">
    <property type="component" value="Unassembled WGS sequence"/>
</dbReference>
<keyword evidence="2" id="KW-1185">Reference proteome</keyword>
<keyword evidence="1" id="KW-0378">Hydrolase</keyword>
<dbReference type="SUPFAM" id="SSF53474">
    <property type="entry name" value="alpha/beta-Hydrolases"/>
    <property type="match status" value="1"/>
</dbReference>
<accession>A0ABS2ZAW6</accession>
<proteinExistence type="predicted"/>
<gene>
    <name evidence="1" type="ORF">JYA64_05880</name>
</gene>
<protein>
    <submittedName>
        <fullName evidence="1">Alpha/beta hydrolase</fullName>
    </submittedName>
</protein>
<dbReference type="GO" id="GO:0016787">
    <property type="term" value="F:hydrolase activity"/>
    <property type="evidence" value="ECO:0007669"/>
    <property type="project" value="UniProtKB-KW"/>
</dbReference>
<dbReference type="RefSeq" id="WP_188403527.1">
    <property type="nucleotide sequence ID" value="NZ_BMCE01000002.1"/>
</dbReference>
<organism evidence="1 2">
    <name type="scientific">Fictibacillus barbaricus</name>
    <dbReference type="NCBI Taxonomy" id="182136"/>
    <lineage>
        <taxon>Bacteria</taxon>
        <taxon>Bacillati</taxon>
        <taxon>Bacillota</taxon>
        <taxon>Bacilli</taxon>
        <taxon>Bacillales</taxon>
        <taxon>Fictibacillaceae</taxon>
        <taxon>Fictibacillus</taxon>
    </lineage>
</organism>